<dbReference type="InterPro" id="IPR029069">
    <property type="entry name" value="HotDog_dom_sf"/>
</dbReference>
<evidence type="ECO:0000313" key="4">
    <source>
        <dbReference type="Proteomes" id="UP001212997"/>
    </source>
</evidence>
<organism evidence="3 4">
    <name type="scientific">Meripilus lineatus</name>
    <dbReference type="NCBI Taxonomy" id="2056292"/>
    <lineage>
        <taxon>Eukaryota</taxon>
        <taxon>Fungi</taxon>
        <taxon>Dikarya</taxon>
        <taxon>Basidiomycota</taxon>
        <taxon>Agaricomycotina</taxon>
        <taxon>Agaricomycetes</taxon>
        <taxon>Polyporales</taxon>
        <taxon>Meripilaceae</taxon>
        <taxon>Meripilus</taxon>
    </lineage>
</organism>
<dbReference type="PANTHER" id="PTHR12475:SF4">
    <property type="entry name" value="PROTEIN THEM6"/>
    <property type="match status" value="1"/>
</dbReference>
<dbReference type="EMBL" id="JANAWD010000989">
    <property type="protein sequence ID" value="KAJ3474753.1"/>
    <property type="molecule type" value="Genomic_DNA"/>
</dbReference>
<reference evidence="3" key="1">
    <citation type="submission" date="2022-07" db="EMBL/GenBank/DDBJ databases">
        <title>Genome Sequence of Physisporinus lineatus.</title>
        <authorList>
            <person name="Buettner E."/>
        </authorList>
    </citation>
    <scope>NUCLEOTIDE SEQUENCE</scope>
    <source>
        <strain evidence="3">VT162</strain>
    </source>
</reference>
<dbReference type="PANTHER" id="PTHR12475">
    <property type="match status" value="1"/>
</dbReference>
<feature type="region of interest" description="Disordered" evidence="2">
    <location>
        <begin position="211"/>
        <end position="233"/>
    </location>
</feature>
<name>A0AAD5YA11_9APHY</name>
<evidence type="ECO:0000256" key="1">
    <source>
        <dbReference type="ARBA" id="ARBA00038476"/>
    </source>
</evidence>
<dbReference type="SUPFAM" id="SSF54637">
    <property type="entry name" value="Thioesterase/thiol ester dehydrase-isomerase"/>
    <property type="match status" value="1"/>
</dbReference>
<keyword evidence="4" id="KW-1185">Reference proteome</keyword>
<feature type="compositionally biased region" description="Pro residues" evidence="2">
    <location>
        <begin position="312"/>
        <end position="324"/>
    </location>
</feature>
<feature type="region of interest" description="Disordered" evidence="2">
    <location>
        <begin position="305"/>
        <end position="324"/>
    </location>
</feature>
<evidence type="ECO:0000256" key="2">
    <source>
        <dbReference type="SAM" id="MobiDB-lite"/>
    </source>
</evidence>
<feature type="compositionally biased region" description="Polar residues" evidence="2">
    <location>
        <begin position="216"/>
        <end position="230"/>
    </location>
</feature>
<proteinExistence type="inferred from homology"/>
<dbReference type="Proteomes" id="UP001212997">
    <property type="component" value="Unassembled WGS sequence"/>
</dbReference>
<gene>
    <name evidence="3" type="ORF">NLI96_g12276</name>
</gene>
<dbReference type="AlphaFoldDB" id="A0AAD5YA11"/>
<evidence type="ECO:0000313" key="3">
    <source>
        <dbReference type="EMBL" id="KAJ3474753.1"/>
    </source>
</evidence>
<protein>
    <submittedName>
        <fullName evidence="3">Uncharacterized protein</fullName>
    </submittedName>
</protein>
<dbReference type="InterPro" id="IPR051490">
    <property type="entry name" value="THEM6_lcsJ_thioesterase"/>
</dbReference>
<accession>A0AAD5YA11</accession>
<comment type="caution">
    <text evidence="3">The sequence shown here is derived from an EMBL/GenBank/DDBJ whole genome shotgun (WGS) entry which is preliminary data.</text>
</comment>
<sequence>MSSKIHLTCACAALPLCSPMLSPQVRAMSKLFDLLDIAHMFSAMQVPVTRRKLPFAPLSGTPEQKNGELEEYPEYPRKGIAQVLQTSVHRLVPREHKVVANYMALQGLEACMEASPTVLCSQVAMPVHVETKDVGMQGEVNLDMARFKSALDFYPTFFRCGGWIGLGATHFKFLREIPMFSPYEIRISVGTWDHKWMYVLVRYVTHPKNKKKALKSGNQTPSPPNESSDSPIVHLHTPAESTSIPAGSASDTLKQLATSQTQLHEPDGAILHCVSISECCFKIGRITIPPGLIMACEGFTLPPTAPASTSSTPPPAPYSHKNPPPFWEKVRAMRRGGNLKGLRDFLKGGWRDVPEGERWWEEALGGSIEERRVLNLELMEGVQKGMEAAGKAAY</sequence>
<comment type="similarity">
    <text evidence="1">Belongs to the lcsJ thioesterase family.</text>
</comment>